<feature type="domain" description="Glycosyl hydrolase family 92 N-terminal" evidence="3">
    <location>
        <begin position="26"/>
        <end position="270"/>
    </location>
</feature>
<dbReference type="GO" id="GO:0005634">
    <property type="term" value="C:nucleus"/>
    <property type="evidence" value="ECO:0007669"/>
    <property type="project" value="TreeGrafter"/>
</dbReference>
<dbReference type="PANTHER" id="PTHR12143:SF25">
    <property type="entry name" value="FAMILY PROTEIN, PUTATIVE (AFU_ORTHOLOGUE AFUA_1G10790)-RELATED"/>
    <property type="match status" value="1"/>
</dbReference>
<evidence type="ECO:0000259" key="2">
    <source>
        <dbReference type="Pfam" id="PF07971"/>
    </source>
</evidence>
<feature type="signal peptide" evidence="1">
    <location>
        <begin position="1"/>
        <end position="16"/>
    </location>
</feature>
<accession>A0AAI8Z0U4</accession>
<feature type="chain" id="PRO_5042609579" evidence="1">
    <location>
        <begin position="17"/>
        <end position="781"/>
    </location>
</feature>
<evidence type="ECO:0000313" key="4">
    <source>
        <dbReference type="EMBL" id="CAK4030372.1"/>
    </source>
</evidence>
<dbReference type="GO" id="GO:0005829">
    <property type="term" value="C:cytosol"/>
    <property type="evidence" value="ECO:0007669"/>
    <property type="project" value="TreeGrafter"/>
</dbReference>
<dbReference type="Proteomes" id="UP001296104">
    <property type="component" value="Unassembled WGS sequence"/>
</dbReference>
<feature type="domain" description="Glycosyl hydrolase family 92" evidence="2">
    <location>
        <begin position="276"/>
        <end position="759"/>
    </location>
</feature>
<dbReference type="EMBL" id="CAVMBE010000036">
    <property type="protein sequence ID" value="CAK4030372.1"/>
    <property type="molecule type" value="Genomic_DNA"/>
</dbReference>
<evidence type="ECO:0000313" key="5">
    <source>
        <dbReference type="Proteomes" id="UP001296104"/>
    </source>
</evidence>
<dbReference type="Pfam" id="PF07971">
    <property type="entry name" value="Glyco_hydro_92"/>
    <property type="match status" value="1"/>
</dbReference>
<reference evidence="4" key="1">
    <citation type="submission" date="2023-11" db="EMBL/GenBank/DDBJ databases">
        <authorList>
            <person name="Alioto T."/>
            <person name="Alioto T."/>
            <person name="Gomez Garrido J."/>
        </authorList>
    </citation>
    <scope>NUCLEOTIDE SEQUENCE</scope>
</reference>
<dbReference type="InterPro" id="IPR012939">
    <property type="entry name" value="Glyco_hydro_92"/>
</dbReference>
<dbReference type="FunFam" id="2.70.98.10:FF:000010">
    <property type="entry name" value="Alpha-1,2-mannosidase family protein"/>
    <property type="match status" value="1"/>
</dbReference>
<dbReference type="Gene3D" id="2.70.98.10">
    <property type="match status" value="1"/>
</dbReference>
<dbReference type="InterPro" id="IPR014718">
    <property type="entry name" value="GH-type_carb-bd"/>
</dbReference>
<dbReference type="Gene3D" id="1.20.1610.10">
    <property type="entry name" value="alpha-1,2-mannosidases domains"/>
    <property type="match status" value="1"/>
</dbReference>
<keyword evidence="4" id="KW-0378">Hydrolase</keyword>
<dbReference type="FunFam" id="3.30.2080.10:FF:000001">
    <property type="entry name" value="Alpha-1,2-mannosidase subfamily"/>
    <property type="match status" value="1"/>
</dbReference>
<dbReference type="GO" id="GO:0030246">
    <property type="term" value="F:carbohydrate binding"/>
    <property type="evidence" value="ECO:0007669"/>
    <property type="project" value="InterPro"/>
</dbReference>
<dbReference type="SUPFAM" id="SSF48208">
    <property type="entry name" value="Six-hairpin glycosidases"/>
    <property type="match status" value="1"/>
</dbReference>
<keyword evidence="5" id="KW-1185">Reference proteome</keyword>
<dbReference type="Gene3D" id="1.20.1050.60">
    <property type="entry name" value="alpha-1,2-mannosidase"/>
    <property type="match status" value="1"/>
</dbReference>
<evidence type="ECO:0000259" key="3">
    <source>
        <dbReference type="Pfam" id="PF17678"/>
    </source>
</evidence>
<dbReference type="InterPro" id="IPR050883">
    <property type="entry name" value="PNGase"/>
</dbReference>
<dbReference type="GO" id="GO:0006516">
    <property type="term" value="P:glycoprotein catabolic process"/>
    <property type="evidence" value="ECO:0007669"/>
    <property type="project" value="TreeGrafter"/>
</dbReference>
<dbReference type="AlphaFoldDB" id="A0AAI8Z0U4"/>
<sequence>MGRFLHLVSLANIAVAQQFVTDPLRYVDQLIGSSNGGNVFAGASLPYGLAKAVADTDSDSNQGGFTSDGTNITGFSSMHDGGTGGKPSLGLFSLFPYASCTNDEVDGCSFPKSARKIPYRNQSVQASPGYFSLELNSGVRGEMTTAQHTSLFRFTFPSNGGGSSLILLDLTDLSDSRQDNASISVNPASGRMTGEARFEPSFGQGTYVAYFCADFQSSGIRDNGIFVNNRGSTDVKDLKISRGINASPLPGGAFVRFKDSSPVLARVGLSYKSSEQACQLAEAEIPDFNFNTTQTRAVNQWGHKMSTISVSPGGVNDSMLKNFYSGIYRTMINPQNYTGVNPVVSESTIYFDSYYCIWDLFRSQMPFLTIFDTPALIEMLQGLLTLYKVQGWLPDCHMSLNKGYTQGGSNADVVMADAYKKLKTEAIDWTLVYEAVKKDAEVEPYDWCCQGRGGLDSWKRLNYIPAQDFDYKGFGTMTRTISRTLEYSYNDFCVSEIAKGLNNQGDAEKYQRTSGYWTNLFKHDQKSLLLNSSTDTGFTGFFQPKYLNQTWGFQDPLACSNIDNSGAPCSLQATAGETFESSIWEYTFYVPHDQARLITYLGGPQTFVRRLDYLHAHNITYIGNEPAFLTVTQYHYAGRPALSAKRTHFYIPAYFDPTNGGLPGNDDSGTMGAYLAFTMMGLNVVPGQDVYLITPPFFESVRIKSPVTGKTATIRNEGFDASYQAIYIQRATLDGREYSKNWIDHSFFTEGKELVLHLGRNESSWGTAVQDLPPSLSRYQF</sequence>
<dbReference type="GO" id="GO:0000224">
    <property type="term" value="F:peptide-N4-(N-acetyl-beta-glucosaminyl)asparagine amidase activity"/>
    <property type="evidence" value="ECO:0007669"/>
    <property type="project" value="TreeGrafter"/>
</dbReference>
<evidence type="ECO:0000256" key="1">
    <source>
        <dbReference type="SAM" id="SignalP"/>
    </source>
</evidence>
<comment type="caution">
    <text evidence="4">The sequence shown here is derived from an EMBL/GenBank/DDBJ whole genome shotgun (WGS) entry which is preliminary data.</text>
</comment>
<dbReference type="Gene3D" id="3.30.2080.10">
    <property type="entry name" value="GH92 mannosidase domain"/>
    <property type="match status" value="1"/>
</dbReference>
<proteinExistence type="predicted"/>
<organism evidence="4 5">
    <name type="scientific">Lecanosticta acicola</name>
    <dbReference type="NCBI Taxonomy" id="111012"/>
    <lineage>
        <taxon>Eukaryota</taxon>
        <taxon>Fungi</taxon>
        <taxon>Dikarya</taxon>
        <taxon>Ascomycota</taxon>
        <taxon>Pezizomycotina</taxon>
        <taxon>Dothideomycetes</taxon>
        <taxon>Dothideomycetidae</taxon>
        <taxon>Mycosphaerellales</taxon>
        <taxon>Mycosphaerellaceae</taxon>
        <taxon>Lecanosticta</taxon>
    </lineage>
</organism>
<dbReference type="Pfam" id="PF17678">
    <property type="entry name" value="Glyco_hydro_92N"/>
    <property type="match status" value="1"/>
</dbReference>
<keyword evidence="1" id="KW-0732">Signal</keyword>
<protein>
    <submittedName>
        <fullName evidence="4">Glycoside hydrolase family 92</fullName>
    </submittedName>
</protein>
<gene>
    <name evidence="4" type="ORF">LECACI_7A005530</name>
</gene>
<dbReference type="FunFam" id="1.20.1050.60:FF:000002">
    <property type="entry name" value="Glycosyl hydrolase family 92"/>
    <property type="match status" value="1"/>
</dbReference>
<dbReference type="PANTHER" id="PTHR12143">
    <property type="entry name" value="PEPTIDE N-GLYCANASE PNGASE -RELATED"/>
    <property type="match status" value="1"/>
</dbReference>
<dbReference type="InterPro" id="IPR041371">
    <property type="entry name" value="GH92_N"/>
</dbReference>
<name>A0AAI8Z0U4_9PEZI</name>
<dbReference type="InterPro" id="IPR005887">
    <property type="entry name" value="GH92_a_mannosidase_put"/>
</dbReference>
<dbReference type="InterPro" id="IPR008928">
    <property type="entry name" value="6-hairpin_glycosidase_sf"/>
</dbReference>
<dbReference type="FunFam" id="1.20.1610.10:FF:000002">
    <property type="entry name" value="Alpha-1,2-mannosidase family protein"/>
    <property type="match status" value="1"/>
</dbReference>
<dbReference type="NCBIfam" id="TIGR01180">
    <property type="entry name" value="aman2_put"/>
    <property type="match status" value="1"/>
</dbReference>
<dbReference type="GO" id="GO:0005975">
    <property type="term" value="P:carbohydrate metabolic process"/>
    <property type="evidence" value="ECO:0007669"/>
    <property type="project" value="InterPro"/>
</dbReference>